<organism evidence="3 4">
    <name type="scientific">Saccoglossus kowalevskii</name>
    <name type="common">Acorn worm</name>
    <dbReference type="NCBI Taxonomy" id="10224"/>
    <lineage>
        <taxon>Eukaryota</taxon>
        <taxon>Metazoa</taxon>
        <taxon>Hemichordata</taxon>
        <taxon>Enteropneusta</taxon>
        <taxon>Harrimaniidae</taxon>
        <taxon>Saccoglossus</taxon>
    </lineage>
</organism>
<dbReference type="Proteomes" id="UP000694865">
    <property type="component" value="Unplaced"/>
</dbReference>
<evidence type="ECO:0000256" key="2">
    <source>
        <dbReference type="ARBA" id="ARBA00023239"/>
    </source>
</evidence>
<sequence length="93" mass="10389">MAAVGATNVGSIKIYFDKHLATNMVGKVDKNVFYDRNLTCKHREEGISMRKGENLGEFNLGSTIVLIFEAPKDFEFDIQPGQSIRFGEKLGSF</sequence>
<accession>A0ABM0MFU8</accession>
<keyword evidence="1" id="KW-0210">Decarboxylase</keyword>
<dbReference type="InterPro" id="IPR003817">
    <property type="entry name" value="PS_Dcarbxylase"/>
</dbReference>
<evidence type="ECO:0000256" key="1">
    <source>
        <dbReference type="ARBA" id="ARBA00022793"/>
    </source>
</evidence>
<proteinExistence type="predicted"/>
<dbReference type="RefSeq" id="XP_006818889.1">
    <property type="nucleotide sequence ID" value="XM_006818826.1"/>
</dbReference>
<evidence type="ECO:0000313" key="4">
    <source>
        <dbReference type="RefSeq" id="XP_006818889.1"/>
    </source>
</evidence>
<evidence type="ECO:0000313" key="3">
    <source>
        <dbReference type="Proteomes" id="UP000694865"/>
    </source>
</evidence>
<dbReference type="PANTHER" id="PTHR10067:SF6">
    <property type="entry name" value="PHOSPHATIDYLSERINE DECARBOXYLASE PROENZYME, MITOCHONDRIAL"/>
    <property type="match status" value="1"/>
</dbReference>
<dbReference type="PANTHER" id="PTHR10067">
    <property type="entry name" value="PHOSPHATIDYLSERINE DECARBOXYLASE"/>
    <property type="match status" value="1"/>
</dbReference>
<reference evidence="4" key="1">
    <citation type="submission" date="2025-08" db="UniProtKB">
        <authorList>
            <consortium name="RefSeq"/>
        </authorList>
    </citation>
    <scope>IDENTIFICATION</scope>
    <source>
        <tissue evidence="4">Testes</tissue>
    </source>
</reference>
<gene>
    <name evidence="4" type="primary">LOC102805693</name>
</gene>
<name>A0ABM0MFU8_SACKO</name>
<keyword evidence="2" id="KW-0456">Lyase</keyword>
<dbReference type="Pfam" id="PF02666">
    <property type="entry name" value="PS_Dcarbxylase"/>
    <property type="match status" value="1"/>
</dbReference>
<protein>
    <submittedName>
        <fullName evidence="4">Phosphatidylserine decarboxylase proenzyme-like</fullName>
    </submittedName>
</protein>
<dbReference type="GeneID" id="102805693"/>
<keyword evidence="3" id="KW-1185">Reference proteome</keyword>